<feature type="region of interest" description="Disordered" evidence="1">
    <location>
        <begin position="1"/>
        <end position="53"/>
    </location>
</feature>
<feature type="compositionally biased region" description="Polar residues" evidence="1">
    <location>
        <begin position="67"/>
        <end position="79"/>
    </location>
</feature>
<evidence type="ECO:0000313" key="2">
    <source>
        <dbReference type="EMBL" id="KAG2595158.1"/>
    </source>
</evidence>
<keyword evidence="3" id="KW-1185">Reference proteome</keyword>
<sequence>MEPSEGSFSRLVNTDPRNPRADDTSFHPMPNFAPNTFNQTQFPTAPPPFNQPHYPSIVHLLMCGASSHGSDSATPQSQIREPEQHEGKEDSSGGSPDEGRRAVRINYTEEENIRLVSLWIKHSVDSIRGTDQSGEAYWNNVAEGFNAGLPEGARRRSKGQLKSYWSRINAAVTKFNGVYGRMTFASGESNDMLMDKARSIFKRENKKKPFTLEYIWKILRKEPKWYRNKLSKDCSEKNKRTKVDEFGAYTSSSNQDTDEGETLKEVRPEGQKKAKDRVRGKAKDRVRGKAKGKGKAIPQTPLGLQQDEDMVLFHDAMLKRASALKKTAEASKEQVRLEKLDKYMQQLDNDTSNMSPAILKLHEELLQGLAKELFPSSNN</sequence>
<feature type="compositionally biased region" description="Basic and acidic residues" evidence="1">
    <location>
        <begin position="80"/>
        <end position="101"/>
    </location>
</feature>
<protein>
    <recommendedName>
        <fullName evidence="4">No apical meristem-associated C-terminal domain-containing protein</fullName>
    </recommendedName>
</protein>
<evidence type="ECO:0000256" key="1">
    <source>
        <dbReference type="SAM" id="MobiDB-lite"/>
    </source>
</evidence>
<proteinExistence type="predicted"/>
<comment type="caution">
    <text evidence="2">The sequence shown here is derived from an EMBL/GenBank/DDBJ whole genome shotgun (WGS) entry which is preliminary data.</text>
</comment>
<organism evidence="2 3">
    <name type="scientific">Panicum virgatum</name>
    <name type="common">Blackwell switchgrass</name>
    <dbReference type="NCBI Taxonomy" id="38727"/>
    <lineage>
        <taxon>Eukaryota</taxon>
        <taxon>Viridiplantae</taxon>
        <taxon>Streptophyta</taxon>
        <taxon>Embryophyta</taxon>
        <taxon>Tracheophyta</taxon>
        <taxon>Spermatophyta</taxon>
        <taxon>Magnoliopsida</taxon>
        <taxon>Liliopsida</taxon>
        <taxon>Poales</taxon>
        <taxon>Poaceae</taxon>
        <taxon>PACMAD clade</taxon>
        <taxon>Panicoideae</taxon>
        <taxon>Panicodae</taxon>
        <taxon>Paniceae</taxon>
        <taxon>Panicinae</taxon>
        <taxon>Panicum</taxon>
        <taxon>Panicum sect. Hiantes</taxon>
    </lineage>
</organism>
<feature type="compositionally biased region" description="Polar residues" evidence="1">
    <location>
        <begin position="33"/>
        <end position="43"/>
    </location>
</feature>
<dbReference type="EMBL" id="CM029045">
    <property type="protein sequence ID" value="KAG2595158.1"/>
    <property type="molecule type" value="Genomic_DNA"/>
</dbReference>
<reference evidence="2" key="1">
    <citation type="submission" date="2020-05" db="EMBL/GenBank/DDBJ databases">
        <title>WGS assembly of Panicum virgatum.</title>
        <authorList>
            <person name="Lovell J.T."/>
            <person name="Jenkins J."/>
            <person name="Shu S."/>
            <person name="Juenger T.E."/>
            <person name="Schmutz J."/>
        </authorList>
    </citation>
    <scope>NUCLEOTIDE SEQUENCE</scope>
    <source>
        <strain evidence="2">AP13</strain>
    </source>
</reference>
<feature type="region of interest" description="Disordered" evidence="1">
    <location>
        <begin position="65"/>
        <end position="101"/>
    </location>
</feature>
<name>A0A8T0SDP5_PANVG</name>
<evidence type="ECO:0000313" key="3">
    <source>
        <dbReference type="Proteomes" id="UP000823388"/>
    </source>
</evidence>
<dbReference type="PANTHER" id="PTHR45224:SF16">
    <property type="entry name" value="OS01G0527900 PROTEIN"/>
    <property type="match status" value="1"/>
</dbReference>
<feature type="compositionally biased region" description="Basic and acidic residues" evidence="1">
    <location>
        <begin position="261"/>
        <end position="287"/>
    </location>
</feature>
<accession>A0A8T0SDP5</accession>
<dbReference type="PANTHER" id="PTHR45224">
    <property type="entry name" value="OS01G0527900 PROTEIN-RELATED"/>
    <property type="match status" value="1"/>
</dbReference>
<dbReference type="AlphaFoldDB" id="A0A8T0SDP5"/>
<dbReference type="Proteomes" id="UP000823388">
    <property type="component" value="Chromosome 5K"/>
</dbReference>
<evidence type="ECO:0008006" key="4">
    <source>
        <dbReference type="Google" id="ProtNLM"/>
    </source>
</evidence>
<feature type="compositionally biased region" description="Polar residues" evidence="1">
    <location>
        <begin position="1"/>
        <end position="16"/>
    </location>
</feature>
<gene>
    <name evidence="2" type="ORF">PVAP13_5KG054900</name>
</gene>
<feature type="region of interest" description="Disordered" evidence="1">
    <location>
        <begin position="245"/>
        <end position="300"/>
    </location>
</feature>